<name>A0A562V0Y2_9ACTN</name>
<dbReference type="PANTHER" id="PTHR30055">
    <property type="entry name" value="HTH-TYPE TRANSCRIPTIONAL REGULATOR RUTR"/>
    <property type="match status" value="1"/>
</dbReference>
<accession>A0A562V0Y2</accession>
<reference evidence="6 7" key="1">
    <citation type="journal article" date="2013" name="Stand. Genomic Sci.">
        <title>Genomic Encyclopedia of Type Strains, Phase I: The one thousand microbial genomes (KMG-I) project.</title>
        <authorList>
            <person name="Kyrpides N.C."/>
            <person name="Woyke T."/>
            <person name="Eisen J.A."/>
            <person name="Garrity G."/>
            <person name="Lilburn T.G."/>
            <person name="Beck B.J."/>
            <person name="Whitman W.B."/>
            <person name="Hugenholtz P."/>
            <person name="Klenk H.P."/>
        </authorList>
    </citation>
    <scope>NUCLEOTIDE SEQUENCE [LARGE SCALE GENOMIC DNA]</scope>
    <source>
        <strain evidence="6 7">DSM 45044</strain>
    </source>
</reference>
<feature type="domain" description="HTH tetR-type" evidence="5">
    <location>
        <begin position="6"/>
        <end position="65"/>
    </location>
</feature>
<dbReference type="SUPFAM" id="SSF46689">
    <property type="entry name" value="Homeodomain-like"/>
    <property type="match status" value="1"/>
</dbReference>
<evidence type="ECO:0000313" key="7">
    <source>
        <dbReference type="Proteomes" id="UP000321617"/>
    </source>
</evidence>
<keyword evidence="1" id="KW-0805">Transcription regulation</keyword>
<evidence type="ECO:0000256" key="1">
    <source>
        <dbReference type="ARBA" id="ARBA00023015"/>
    </source>
</evidence>
<dbReference type="RefSeq" id="WP_147137772.1">
    <property type="nucleotide sequence ID" value="NZ_BAABIJ010000002.1"/>
</dbReference>
<dbReference type="EMBL" id="VLLL01000006">
    <property type="protein sequence ID" value="TWJ11541.1"/>
    <property type="molecule type" value="Genomic_DNA"/>
</dbReference>
<dbReference type="OrthoDB" id="9795011at2"/>
<protein>
    <submittedName>
        <fullName evidence="6">TetR family transcriptional regulator</fullName>
    </submittedName>
</protein>
<keyword evidence="3" id="KW-0804">Transcription</keyword>
<evidence type="ECO:0000259" key="5">
    <source>
        <dbReference type="PROSITE" id="PS50977"/>
    </source>
</evidence>
<evidence type="ECO:0000313" key="6">
    <source>
        <dbReference type="EMBL" id="TWJ11541.1"/>
    </source>
</evidence>
<dbReference type="PANTHER" id="PTHR30055:SF234">
    <property type="entry name" value="HTH-TYPE TRANSCRIPTIONAL REGULATOR BETI"/>
    <property type="match status" value="1"/>
</dbReference>
<keyword evidence="7" id="KW-1185">Reference proteome</keyword>
<dbReference type="Pfam" id="PF00440">
    <property type="entry name" value="TetR_N"/>
    <property type="match status" value="1"/>
</dbReference>
<organism evidence="6 7">
    <name type="scientific">Stackebrandtia albiflava</name>
    <dbReference type="NCBI Taxonomy" id="406432"/>
    <lineage>
        <taxon>Bacteria</taxon>
        <taxon>Bacillati</taxon>
        <taxon>Actinomycetota</taxon>
        <taxon>Actinomycetes</taxon>
        <taxon>Glycomycetales</taxon>
        <taxon>Glycomycetaceae</taxon>
        <taxon>Stackebrandtia</taxon>
    </lineage>
</organism>
<dbReference type="SUPFAM" id="SSF48498">
    <property type="entry name" value="Tetracyclin repressor-like, C-terminal domain"/>
    <property type="match status" value="1"/>
</dbReference>
<dbReference type="Gene3D" id="1.10.357.10">
    <property type="entry name" value="Tetracycline Repressor, domain 2"/>
    <property type="match status" value="1"/>
</dbReference>
<dbReference type="Pfam" id="PF21597">
    <property type="entry name" value="TetR_C_43"/>
    <property type="match status" value="1"/>
</dbReference>
<keyword evidence="2 4" id="KW-0238">DNA-binding</keyword>
<dbReference type="InterPro" id="IPR009057">
    <property type="entry name" value="Homeodomain-like_sf"/>
</dbReference>
<dbReference type="PRINTS" id="PR00455">
    <property type="entry name" value="HTHTETR"/>
</dbReference>
<dbReference type="InterPro" id="IPR049445">
    <property type="entry name" value="TetR_SbtR-like_C"/>
</dbReference>
<evidence type="ECO:0000256" key="2">
    <source>
        <dbReference type="ARBA" id="ARBA00023125"/>
    </source>
</evidence>
<dbReference type="PROSITE" id="PS50977">
    <property type="entry name" value="HTH_TETR_2"/>
    <property type="match status" value="1"/>
</dbReference>
<dbReference type="GO" id="GO:0003700">
    <property type="term" value="F:DNA-binding transcription factor activity"/>
    <property type="evidence" value="ECO:0007669"/>
    <property type="project" value="TreeGrafter"/>
</dbReference>
<dbReference type="InterPro" id="IPR036271">
    <property type="entry name" value="Tet_transcr_reg_TetR-rel_C_sf"/>
</dbReference>
<gene>
    <name evidence="6" type="ORF">LX16_2266</name>
</gene>
<dbReference type="AlphaFoldDB" id="A0A562V0Y2"/>
<evidence type="ECO:0000256" key="3">
    <source>
        <dbReference type="ARBA" id="ARBA00023163"/>
    </source>
</evidence>
<dbReference type="GO" id="GO:0000976">
    <property type="term" value="F:transcription cis-regulatory region binding"/>
    <property type="evidence" value="ECO:0007669"/>
    <property type="project" value="TreeGrafter"/>
</dbReference>
<dbReference type="Proteomes" id="UP000321617">
    <property type="component" value="Unassembled WGS sequence"/>
</dbReference>
<sequence>MRADARRNRARVLAAAEAVFQEAGAAATTEQIARRAGVGIGTVFRHFPTKSDLLHAIITDSLERLTVRVTELESHGDPATAFYDFFTELVRQAGEKHGVMALLAQTGEAPAVHKPIDAWRATVERLLARAQAAGAVRPDVGGDDVLALLLGLCQTAVTTGWDDTRCRAVLRVVFDGLAARH</sequence>
<dbReference type="InterPro" id="IPR001647">
    <property type="entry name" value="HTH_TetR"/>
</dbReference>
<dbReference type="InterPro" id="IPR050109">
    <property type="entry name" value="HTH-type_TetR-like_transc_reg"/>
</dbReference>
<proteinExistence type="predicted"/>
<comment type="caution">
    <text evidence="6">The sequence shown here is derived from an EMBL/GenBank/DDBJ whole genome shotgun (WGS) entry which is preliminary data.</text>
</comment>
<feature type="DNA-binding region" description="H-T-H motif" evidence="4">
    <location>
        <begin position="28"/>
        <end position="47"/>
    </location>
</feature>
<evidence type="ECO:0000256" key="4">
    <source>
        <dbReference type="PROSITE-ProRule" id="PRU00335"/>
    </source>
</evidence>